<sequence length="342" mass="39887">MKKIFILLFYFISLFGTENIVIYENNNTLENVPNLTEENINFDDNFVSLNPNVNICVIINKQKFYKFLPSIINSLNSYLLYKNIDYNISVYDINTSLESIKEKCSNIFVYTLNKDYIYSLSEYNNTNFYIPIFNKEDLNISSKNIYFGGIDYKQQINKLSDYIDDNKAIAINDNTTLSNKLFEYETNLGIEIIPFDYPKINYPFLNNKFIFFNTAAGKTAQILSQITAKEIDTKLQLSSQINYDPLLISITQPEDIKKLLIANSILNYPVSLEDINLLLNSDIKYNWLNFSSSILLNKVYNLQTGGDEFFINDFQTYIFDNQIQYKTNLYQIIDSGFKKIDN</sequence>
<evidence type="ECO:0000313" key="1">
    <source>
        <dbReference type="EMBL" id="EDM24511.1"/>
    </source>
</evidence>
<name>A0AAI9AJ07_9BACT</name>
<comment type="caution">
    <text evidence="1">The sequence shown here is derived from an EMBL/GenBank/DDBJ whole genome shotgun (WGS) entry which is preliminary data.</text>
</comment>
<dbReference type="AlphaFoldDB" id="A0AAI9AJ07"/>
<protein>
    <recommendedName>
        <fullName evidence="3">Periplasmic protein</fullName>
    </recommendedName>
</protein>
<proteinExistence type="predicted"/>
<evidence type="ECO:0008006" key="3">
    <source>
        <dbReference type="Google" id="ProtNLM"/>
    </source>
</evidence>
<dbReference type="Proteomes" id="UP000003288">
    <property type="component" value="Unassembled WGS sequence"/>
</dbReference>
<dbReference type="RefSeq" id="WP_007473508.1">
    <property type="nucleotide sequence ID" value="NZ_ABCJ01000001.1"/>
</dbReference>
<evidence type="ECO:0000313" key="2">
    <source>
        <dbReference type="Proteomes" id="UP000003288"/>
    </source>
</evidence>
<accession>A0AAI9AJ07</accession>
<gene>
    <name evidence="1" type="ORF">CMTB2_03308</name>
</gene>
<reference evidence="1 2" key="1">
    <citation type="journal article" date="2011" name="Stand. Genomic Sci.">
        <title>Draft genome sequence of Caminibacter mediatlanticus strain TB-2, an epsilonproteobacterium isolated from a deep-sea hydrothermal vent.</title>
        <authorList>
            <person name="Giovannelli D."/>
            <person name="Ferriera S."/>
            <person name="Johnson J."/>
            <person name="Kravitz S."/>
            <person name="Perez-Rodriguez I."/>
            <person name="Ricci J."/>
            <person name="O'Brien C."/>
            <person name="Voordeckers J.W."/>
            <person name="Bini E."/>
            <person name="Vetriani C."/>
        </authorList>
    </citation>
    <scope>NUCLEOTIDE SEQUENCE [LARGE SCALE GENOMIC DNA]</scope>
    <source>
        <strain evidence="1 2">TB-2</strain>
    </source>
</reference>
<organism evidence="1 2">
    <name type="scientific">Caminibacter mediatlanticus TB-2</name>
    <dbReference type="NCBI Taxonomy" id="391592"/>
    <lineage>
        <taxon>Bacteria</taxon>
        <taxon>Pseudomonadati</taxon>
        <taxon>Campylobacterota</taxon>
        <taxon>Epsilonproteobacteria</taxon>
        <taxon>Nautiliales</taxon>
        <taxon>Nautiliaceae</taxon>
        <taxon>Caminibacter</taxon>
    </lineage>
</organism>
<dbReference type="EMBL" id="ABCJ01000001">
    <property type="protein sequence ID" value="EDM24511.1"/>
    <property type="molecule type" value="Genomic_DNA"/>
</dbReference>